<evidence type="ECO:0008006" key="4">
    <source>
        <dbReference type="Google" id="ProtNLM"/>
    </source>
</evidence>
<name>A0ABS2D8K5_9SPHN</name>
<proteinExistence type="predicted"/>
<reference evidence="2 3" key="1">
    <citation type="submission" date="2020-12" db="EMBL/GenBank/DDBJ databases">
        <title>Sphingomonas sp.</title>
        <authorList>
            <person name="Kim M.K."/>
        </authorList>
    </citation>
    <scope>NUCLEOTIDE SEQUENCE [LARGE SCALE GENOMIC DNA]</scope>
    <source>
        <strain evidence="2 3">BT552</strain>
    </source>
</reference>
<sequence>MNTSMGTVAALALAALAGCGNSGDAPGNATATTTTATWNAEDACAILDKNVAAAALGIGVTKTELGSVSPAAEGRAAFSMCTYTLADGGQMMLLTRTAPNGDFASSDVEASRTADGTMPPASDVPGLGRAALWRDQGAQLQVFLDDRRYVAINLSGPSATGDAKGRTIAVAKKML</sequence>
<dbReference type="Proteomes" id="UP000763641">
    <property type="component" value="Unassembled WGS sequence"/>
</dbReference>
<protein>
    <recommendedName>
        <fullName evidence="4">DUF3558 domain-containing protein</fullName>
    </recommendedName>
</protein>
<dbReference type="RefSeq" id="WP_204199350.1">
    <property type="nucleotide sequence ID" value="NZ_JAFEMC010000003.1"/>
</dbReference>
<evidence type="ECO:0000256" key="1">
    <source>
        <dbReference type="SAM" id="SignalP"/>
    </source>
</evidence>
<gene>
    <name evidence="2" type="ORF">ILT43_12810</name>
</gene>
<feature type="chain" id="PRO_5047093260" description="DUF3558 domain-containing protein" evidence="1">
    <location>
        <begin position="25"/>
        <end position="175"/>
    </location>
</feature>
<evidence type="ECO:0000313" key="3">
    <source>
        <dbReference type="Proteomes" id="UP000763641"/>
    </source>
</evidence>
<organism evidence="2 3">
    <name type="scientific">Sphingomonas longa</name>
    <dbReference type="NCBI Taxonomy" id="2778730"/>
    <lineage>
        <taxon>Bacteria</taxon>
        <taxon>Pseudomonadati</taxon>
        <taxon>Pseudomonadota</taxon>
        <taxon>Alphaproteobacteria</taxon>
        <taxon>Sphingomonadales</taxon>
        <taxon>Sphingomonadaceae</taxon>
        <taxon>Sphingomonas</taxon>
    </lineage>
</organism>
<keyword evidence="1" id="KW-0732">Signal</keyword>
<keyword evidence="3" id="KW-1185">Reference proteome</keyword>
<accession>A0ABS2D8K5</accession>
<dbReference type="EMBL" id="JAFEMC010000003">
    <property type="protein sequence ID" value="MBM6577256.1"/>
    <property type="molecule type" value="Genomic_DNA"/>
</dbReference>
<evidence type="ECO:0000313" key="2">
    <source>
        <dbReference type="EMBL" id="MBM6577256.1"/>
    </source>
</evidence>
<feature type="signal peptide" evidence="1">
    <location>
        <begin position="1"/>
        <end position="24"/>
    </location>
</feature>
<comment type="caution">
    <text evidence="2">The sequence shown here is derived from an EMBL/GenBank/DDBJ whole genome shotgun (WGS) entry which is preliminary data.</text>
</comment>